<evidence type="ECO:0000256" key="1">
    <source>
        <dbReference type="SAM" id="SignalP"/>
    </source>
</evidence>
<dbReference type="Proteomes" id="UP000307657">
    <property type="component" value="Unassembled WGS sequence"/>
</dbReference>
<reference evidence="3 4" key="1">
    <citation type="submission" date="2019-04" db="EMBL/GenBank/DDBJ databases">
        <title>Lacinutrix sp. nov., isolated from marine water.</title>
        <authorList>
            <person name="Kim W."/>
        </authorList>
    </citation>
    <scope>NUCLEOTIDE SEQUENCE [LARGE SCALE GENOMIC DNA]</scope>
    <source>
        <strain evidence="3 4">CAU 1491</strain>
    </source>
</reference>
<accession>A0A4U0F081</accession>
<dbReference type="Gene3D" id="3.40.30.10">
    <property type="entry name" value="Glutaredoxin"/>
    <property type="match status" value="1"/>
</dbReference>
<feature type="signal peptide" evidence="1">
    <location>
        <begin position="1"/>
        <end position="17"/>
    </location>
</feature>
<proteinExistence type="predicted"/>
<dbReference type="PROSITE" id="PS51352">
    <property type="entry name" value="THIOREDOXIN_2"/>
    <property type="match status" value="1"/>
</dbReference>
<dbReference type="GO" id="GO:0016491">
    <property type="term" value="F:oxidoreductase activity"/>
    <property type="evidence" value="ECO:0007669"/>
    <property type="project" value="InterPro"/>
</dbReference>
<dbReference type="Pfam" id="PF08534">
    <property type="entry name" value="Redoxin"/>
    <property type="match status" value="1"/>
</dbReference>
<dbReference type="PANTHER" id="PTHR42852:SF13">
    <property type="entry name" value="PROTEIN DIPZ"/>
    <property type="match status" value="1"/>
</dbReference>
<dbReference type="CDD" id="cd02966">
    <property type="entry name" value="TlpA_like_family"/>
    <property type="match status" value="1"/>
</dbReference>
<dbReference type="InterPro" id="IPR050553">
    <property type="entry name" value="Thioredoxin_ResA/DsbE_sf"/>
</dbReference>
<feature type="domain" description="Thioredoxin" evidence="2">
    <location>
        <begin position="285"/>
        <end position="414"/>
    </location>
</feature>
<dbReference type="InterPro" id="IPR013740">
    <property type="entry name" value="Redoxin"/>
</dbReference>
<name>A0A4U0F081_9FLAO</name>
<protein>
    <submittedName>
        <fullName evidence="3">TlpA family protein disulfide reductase</fullName>
    </submittedName>
</protein>
<sequence length="414" mass="47328">MKFKFIFFALVSQFLFAQNSMTFDIAENYVSEFGESSDMVTFSPLFKLESNTIYNKNQSGTIKAKPSFSNPSKIAYGFILFLGNSHSVFNRETTVLVENYDSTTPILHIDRNGNLDFTDDGKPIYFKDKFLLKLSNSDLKDSKFLYVVSKSRISKENEVSITNRYSANFPKSKIVSTKFWLVFEKLSVRVSKGKINGKPITILIRDGDVNGIYTFNPDNNRDRIVLLDKSIDETQSLLSFLMDAEPIDHNAVFELYGKNYYVKHLSKNGNKLTISETDKNTRVMFNKETDVSNFSIDLLSGETKAISNLIKDKPLLIDVGGTWCGGCITQEPTVKKIYKEQLVDIIGVFAHDTEERVANYVKKHSIEWPVALMSKAFVEKFKTYSYPTFILISKDGKIEVIERNAKKLYQYLKE</sequence>
<evidence type="ECO:0000259" key="2">
    <source>
        <dbReference type="PROSITE" id="PS51352"/>
    </source>
</evidence>
<dbReference type="AlphaFoldDB" id="A0A4U0F081"/>
<comment type="caution">
    <text evidence="3">The sequence shown here is derived from an EMBL/GenBank/DDBJ whole genome shotgun (WGS) entry which is preliminary data.</text>
</comment>
<dbReference type="PANTHER" id="PTHR42852">
    <property type="entry name" value="THIOL:DISULFIDE INTERCHANGE PROTEIN DSBE"/>
    <property type="match status" value="1"/>
</dbReference>
<organism evidence="3 4">
    <name type="scientific">Pontimicrobium aquaticum</name>
    <dbReference type="NCBI Taxonomy" id="2565367"/>
    <lineage>
        <taxon>Bacteria</taxon>
        <taxon>Pseudomonadati</taxon>
        <taxon>Bacteroidota</taxon>
        <taxon>Flavobacteriia</taxon>
        <taxon>Flavobacteriales</taxon>
        <taxon>Flavobacteriaceae</taxon>
        <taxon>Pontimicrobium</taxon>
    </lineage>
</organism>
<feature type="chain" id="PRO_5020746894" evidence="1">
    <location>
        <begin position="18"/>
        <end position="414"/>
    </location>
</feature>
<dbReference type="InterPro" id="IPR036249">
    <property type="entry name" value="Thioredoxin-like_sf"/>
</dbReference>
<dbReference type="SUPFAM" id="SSF52833">
    <property type="entry name" value="Thioredoxin-like"/>
    <property type="match status" value="1"/>
</dbReference>
<dbReference type="OrthoDB" id="1069091at2"/>
<dbReference type="EMBL" id="SUPL01000001">
    <property type="protein sequence ID" value="TJY37811.1"/>
    <property type="molecule type" value="Genomic_DNA"/>
</dbReference>
<evidence type="ECO:0000313" key="4">
    <source>
        <dbReference type="Proteomes" id="UP000307657"/>
    </source>
</evidence>
<evidence type="ECO:0000313" key="3">
    <source>
        <dbReference type="EMBL" id="TJY37811.1"/>
    </source>
</evidence>
<dbReference type="InterPro" id="IPR013766">
    <property type="entry name" value="Thioredoxin_domain"/>
</dbReference>
<dbReference type="RefSeq" id="WP_136840021.1">
    <property type="nucleotide sequence ID" value="NZ_SUPL01000001.1"/>
</dbReference>
<gene>
    <name evidence="3" type="ORF">E5167_00725</name>
</gene>
<keyword evidence="4" id="KW-1185">Reference proteome</keyword>
<keyword evidence="1" id="KW-0732">Signal</keyword>